<proteinExistence type="predicted"/>
<protein>
    <submittedName>
        <fullName evidence="1">Uncharacterized protein</fullName>
    </submittedName>
</protein>
<name>A0A7V6PBJ8_9HYPH</name>
<reference evidence="1 2" key="1">
    <citation type="journal article" date="2020" name="Biotechnol. Biofuels">
        <title>New insights from the biogas microbiome by comprehensive genome-resolved metagenomics of nearly 1600 species originating from multiple anaerobic digesters.</title>
        <authorList>
            <person name="Campanaro S."/>
            <person name="Treu L."/>
            <person name="Rodriguez-R L.M."/>
            <person name="Kovalovszki A."/>
            <person name="Ziels R.M."/>
            <person name="Maus I."/>
            <person name="Zhu X."/>
            <person name="Kougias P.G."/>
            <person name="Basile A."/>
            <person name="Luo G."/>
            <person name="Schluter A."/>
            <person name="Konstantinidis K.T."/>
            <person name="Angelidaki I."/>
        </authorList>
    </citation>
    <scope>NUCLEOTIDE SEQUENCE [LARGE SCALE GENOMIC DNA]</scope>
    <source>
        <strain evidence="1">AS04akNAM_66</strain>
    </source>
</reference>
<dbReference type="EMBL" id="DUMN01000298">
    <property type="protein sequence ID" value="HHV67959.1"/>
    <property type="molecule type" value="Genomic_DNA"/>
</dbReference>
<accession>A0A7V6PBJ8</accession>
<sequence>MRNKHLDHAVGILRAAGGSVVGRTKFQKIAYLLTAAGYENEFVFEYKHYGPYSEDLSTALEFANLLSIINEEQRATNWGGRYSIYSVADGEEEHDDRTRLARMAKNADSILLELAATALFLKKNGFEAPWEETERRKPEKSTDGRLDQAKRLYQQLQSINTPIPLPAL</sequence>
<comment type="caution">
    <text evidence="1">The sequence shown here is derived from an EMBL/GenBank/DDBJ whole genome shotgun (WGS) entry which is preliminary data.</text>
</comment>
<evidence type="ECO:0000313" key="2">
    <source>
        <dbReference type="Proteomes" id="UP000551563"/>
    </source>
</evidence>
<dbReference type="RefSeq" id="WP_100647563.1">
    <property type="nucleotide sequence ID" value="NZ_CP122438.1"/>
</dbReference>
<gene>
    <name evidence="1" type="ORF">GXX48_10005</name>
</gene>
<dbReference type="AlphaFoldDB" id="A0A7V6PBJ8"/>
<evidence type="ECO:0000313" key="1">
    <source>
        <dbReference type="EMBL" id="HHV67959.1"/>
    </source>
</evidence>
<dbReference type="Proteomes" id="UP000551563">
    <property type="component" value="Unassembled WGS sequence"/>
</dbReference>
<organism evidence="1 2">
    <name type="scientific">Brucella intermedia</name>
    <dbReference type="NCBI Taxonomy" id="94625"/>
    <lineage>
        <taxon>Bacteria</taxon>
        <taxon>Pseudomonadati</taxon>
        <taxon>Pseudomonadota</taxon>
        <taxon>Alphaproteobacteria</taxon>
        <taxon>Hyphomicrobiales</taxon>
        <taxon>Brucellaceae</taxon>
        <taxon>Brucella/Ochrobactrum group</taxon>
        <taxon>Brucella</taxon>
    </lineage>
</organism>